<dbReference type="GO" id="GO:0016020">
    <property type="term" value="C:membrane"/>
    <property type="evidence" value="ECO:0007669"/>
    <property type="project" value="TreeGrafter"/>
</dbReference>
<dbReference type="EMBL" id="AMZY02000008">
    <property type="protein sequence ID" value="EMS33966.1"/>
    <property type="molecule type" value="Genomic_DNA"/>
</dbReference>
<reference evidence="3" key="1">
    <citation type="submission" date="2013-01" db="EMBL/GenBank/DDBJ databases">
        <title>Genome assembly of Mariniradius saccharolyticus AK6.</title>
        <authorList>
            <person name="Vaidya B."/>
            <person name="Khatri I."/>
            <person name="Tanuku N.R.S."/>
            <person name="Subramanian S."/>
            <person name="Pinnaka A."/>
        </authorList>
    </citation>
    <scope>NUCLEOTIDE SEQUENCE [LARGE SCALE GENOMIC DNA]</scope>
    <source>
        <strain evidence="3">AK6</strain>
    </source>
</reference>
<dbReference type="InterPro" id="IPR000073">
    <property type="entry name" value="AB_hydrolase_1"/>
</dbReference>
<gene>
    <name evidence="3" type="ORF">C943_04285</name>
</gene>
<accession>M7Y9X2</accession>
<dbReference type="InterPro" id="IPR050266">
    <property type="entry name" value="AB_hydrolase_sf"/>
</dbReference>
<dbReference type="FunCoup" id="M7Y9X2">
    <property type="interactions" value="24"/>
</dbReference>
<dbReference type="AlphaFoldDB" id="M7Y9X2"/>
<dbReference type="RefSeq" id="WP_008626111.1">
    <property type="nucleotide sequence ID" value="NZ_AMZY02000008.1"/>
</dbReference>
<dbReference type="GO" id="GO:0016787">
    <property type="term" value="F:hydrolase activity"/>
    <property type="evidence" value="ECO:0007669"/>
    <property type="project" value="UniProtKB-KW"/>
</dbReference>
<protein>
    <recommendedName>
        <fullName evidence="2">AB hydrolase-1 domain-containing protein</fullName>
    </recommendedName>
</protein>
<evidence type="ECO:0000259" key="2">
    <source>
        <dbReference type="Pfam" id="PF00561"/>
    </source>
</evidence>
<name>M7Y9X2_9BACT</name>
<dbReference type="eggNOG" id="COG0596">
    <property type="taxonomic scope" value="Bacteria"/>
</dbReference>
<dbReference type="Gene3D" id="3.40.50.1820">
    <property type="entry name" value="alpha/beta hydrolase"/>
    <property type="match status" value="1"/>
</dbReference>
<evidence type="ECO:0000313" key="3">
    <source>
        <dbReference type="EMBL" id="EMS33966.1"/>
    </source>
</evidence>
<dbReference type="InParanoid" id="M7Y9X2"/>
<proteinExistence type="predicted"/>
<comment type="caution">
    <text evidence="3">The sequence shown here is derived from an EMBL/GenBank/DDBJ whole genome shotgun (WGS) entry which is preliminary data.</text>
</comment>
<dbReference type="Proteomes" id="UP000010953">
    <property type="component" value="Unassembled WGS sequence"/>
</dbReference>
<keyword evidence="1" id="KW-0378">Hydrolase</keyword>
<dbReference type="PANTHER" id="PTHR43798">
    <property type="entry name" value="MONOACYLGLYCEROL LIPASE"/>
    <property type="match status" value="1"/>
</dbReference>
<dbReference type="PANTHER" id="PTHR43798:SF31">
    <property type="entry name" value="AB HYDROLASE SUPERFAMILY PROTEIN YCLE"/>
    <property type="match status" value="1"/>
</dbReference>
<dbReference type="InterPro" id="IPR029058">
    <property type="entry name" value="AB_hydrolase_fold"/>
</dbReference>
<feature type="domain" description="AB hydrolase-1" evidence="2">
    <location>
        <begin position="23"/>
        <end position="259"/>
    </location>
</feature>
<keyword evidence="4" id="KW-1185">Reference proteome</keyword>
<evidence type="ECO:0000313" key="4">
    <source>
        <dbReference type="Proteomes" id="UP000010953"/>
    </source>
</evidence>
<dbReference type="STRING" id="1239962.C943_04285"/>
<dbReference type="OrthoDB" id="9796770at2"/>
<sequence>MMTEEFKNPHQSIQRTPMLIVGSHLFYQRAFPEKIKDHFEPHFFDHKGFVQNEQLRDSAYQGLEAIVADIEAFRLKLGLDRFLLFGHSGHAYMALEYAKAFPERIMGLILCACSPNLSQESHQAAESYFLEMADGYRQELFGQDMAGLRDKIHADPYRRFVHFVLSQKAKNWFDPTYDAAWLWQDVPTHLPTLDFVWGRLFRDYQADRDLEEVSFPVLFLQGKYDFVAGPHARWAGIAAKMPKVTTVIFEKSGHYPMVEQADEFLSGICTWLGKLNRA</sequence>
<organism evidence="3 4">
    <name type="scientific">Mariniradius saccharolyticus AK6</name>
    <dbReference type="NCBI Taxonomy" id="1239962"/>
    <lineage>
        <taxon>Bacteria</taxon>
        <taxon>Pseudomonadati</taxon>
        <taxon>Bacteroidota</taxon>
        <taxon>Cytophagia</taxon>
        <taxon>Cytophagales</taxon>
        <taxon>Cyclobacteriaceae</taxon>
        <taxon>Mariniradius</taxon>
    </lineage>
</organism>
<dbReference type="SUPFAM" id="SSF53474">
    <property type="entry name" value="alpha/beta-Hydrolases"/>
    <property type="match status" value="1"/>
</dbReference>
<evidence type="ECO:0000256" key="1">
    <source>
        <dbReference type="ARBA" id="ARBA00022801"/>
    </source>
</evidence>
<dbReference type="Pfam" id="PF00561">
    <property type="entry name" value="Abhydrolase_1"/>
    <property type="match status" value="1"/>
</dbReference>